<dbReference type="GO" id="GO:0033554">
    <property type="term" value="P:cellular response to stress"/>
    <property type="evidence" value="ECO:0007669"/>
    <property type="project" value="UniProtKB-ARBA"/>
</dbReference>
<feature type="domain" description="BZIP" evidence="5">
    <location>
        <begin position="133"/>
        <end position="196"/>
    </location>
</feature>
<dbReference type="GO" id="GO:0090575">
    <property type="term" value="C:RNA polymerase II transcription regulator complex"/>
    <property type="evidence" value="ECO:0007669"/>
    <property type="project" value="TreeGrafter"/>
</dbReference>
<reference evidence="6" key="1">
    <citation type="journal article" date="2020" name="Stud. Mycol.">
        <title>101 Dothideomycetes genomes: a test case for predicting lifestyles and emergence of pathogens.</title>
        <authorList>
            <person name="Haridas S."/>
            <person name="Albert R."/>
            <person name="Binder M."/>
            <person name="Bloem J."/>
            <person name="Labutti K."/>
            <person name="Salamov A."/>
            <person name="Andreopoulos B."/>
            <person name="Baker S."/>
            <person name="Barry K."/>
            <person name="Bills G."/>
            <person name="Bluhm B."/>
            <person name="Cannon C."/>
            <person name="Castanera R."/>
            <person name="Culley D."/>
            <person name="Daum C."/>
            <person name="Ezra D."/>
            <person name="Gonzalez J."/>
            <person name="Henrissat B."/>
            <person name="Kuo A."/>
            <person name="Liang C."/>
            <person name="Lipzen A."/>
            <person name="Lutzoni F."/>
            <person name="Magnuson J."/>
            <person name="Mondo S."/>
            <person name="Nolan M."/>
            <person name="Ohm R."/>
            <person name="Pangilinan J."/>
            <person name="Park H.-J."/>
            <person name="Ramirez L."/>
            <person name="Alfaro M."/>
            <person name="Sun H."/>
            <person name="Tritt A."/>
            <person name="Yoshinaga Y."/>
            <person name="Zwiers L.-H."/>
            <person name="Turgeon B."/>
            <person name="Goodwin S."/>
            <person name="Spatafora J."/>
            <person name="Crous P."/>
            <person name="Grigoriev I."/>
        </authorList>
    </citation>
    <scope>NUCLEOTIDE SEQUENCE</scope>
    <source>
        <strain evidence="6">CBS 133067</strain>
    </source>
</reference>
<feature type="region of interest" description="Disordered" evidence="4">
    <location>
        <begin position="251"/>
        <end position="299"/>
    </location>
</feature>
<dbReference type="InterPro" id="IPR023167">
    <property type="entry name" value="Yap1_redox_dom_sf"/>
</dbReference>
<dbReference type="AlphaFoldDB" id="A0A9P4IRP2"/>
<keyword evidence="7" id="KW-1185">Reference proteome</keyword>
<dbReference type="InterPro" id="IPR050936">
    <property type="entry name" value="AP-1-like"/>
</dbReference>
<dbReference type="Proteomes" id="UP000799772">
    <property type="component" value="Unassembled WGS sequence"/>
</dbReference>
<feature type="compositionally biased region" description="Polar residues" evidence="4">
    <location>
        <begin position="59"/>
        <end position="78"/>
    </location>
</feature>
<dbReference type="EMBL" id="ML978121">
    <property type="protein sequence ID" value="KAF2104887.1"/>
    <property type="molecule type" value="Genomic_DNA"/>
</dbReference>
<dbReference type="GO" id="GO:0000976">
    <property type="term" value="F:transcription cis-regulatory region binding"/>
    <property type="evidence" value="ECO:0007669"/>
    <property type="project" value="InterPro"/>
</dbReference>
<evidence type="ECO:0000313" key="6">
    <source>
        <dbReference type="EMBL" id="KAF2104887.1"/>
    </source>
</evidence>
<dbReference type="SUPFAM" id="SSF57959">
    <property type="entry name" value="Leucine zipper domain"/>
    <property type="match status" value="1"/>
</dbReference>
<dbReference type="PROSITE" id="PS50217">
    <property type="entry name" value="BZIP"/>
    <property type="match status" value="1"/>
</dbReference>
<dbReference type="Pfam" id="PF08601">
    <property type="entry name" value="PAP1"/>
    <property type="match status" value="1"/>
</dbReference>
<protein>
    <recommendedName>
        <fullName evidence="5">BZIP domain-containing protein</fullName>
    </recommendedName>
</protein>
<sequence length="374" mass="39155">MDYTSYFAATPQALSFFGLPPTPSYVDDGKLPDSAVDSVDSAFFPPYDTFRFSSIPAQAQNHTPHTQTSPLITTSAGTTGAPDASPTSLGPSVMPPVGSVDSGLGMDSLGGMGTDPDNQGRTRSSSEEKETLTPAQSRRKAQNRAAQRAFRERKERHVRDLEAKLSALESSATSLATDNERLKLALQRATTENEILRATTSNAHRLSLGSMDGSESNMRTLGGVVGAGMGLQSETSAGNAVAAAQALLARSESTSGPNSGDANHDTSSSLENGSIDPSNLGTGAIPTNPLLNGNPVNHYSPTAAQRSSALLHAAQTWDLIQAHPLVKQGVVDIADVCEALRGTARCDGHGPVFREESVWRAVEGARRGGGDELI</sequence>
<dbReference type="Pfam" id="PF00170">
    <property type="entry name" value="bZIP_1"/>
    <property type="match status" value="1"/>
</dbReference>
<evidence type="ECO:0000256" key="2">
    <source>
        <dbReference type="ARBA" id="ARBA00004496"/>
    </source>
</evidence>
<dbReference type="PANTHER" id="PTHR40621">
    <property type="entry name" value="TRANSCRIPTION FACTOR KAPC-RELATED"/>
    <property type="match status" value="1"/>
</dbReference>
<dbReference type="PANTHER" id="PTHR40621:SF8">
    <property type="entry name" value="AP-1-LIKE TRANSCRIPTION FACTOR YAP3"/>
    <property type="match status" value="1"/>
</dbReference>
<feature type="compositionally biased region" description="Polar residues" evidence="4">
    <location>
        <begin position="289"/>
        <end position="299"/>
    </location>
</feature>
<dbReference type="SUPFAM" id="SSF111430">
    <property type="entry name" value="YAP1 redox domain"/>
    <property type="match status" value="1"/>
</dbReference>
<feature type="compositionally biased region" description="Basic and acidic residues" evidence="4">
    <location>
        <begin position="118"/>
        <end position="131"/>
    </location>
</feature>
<evidence type="ECO:0000313" key="7">
    <source>
        <dbReference type="Proteomes" id="UP000799772"/>
    </source>
</evidence>
<evidence type="ECO:0000256" key="1">
    <source>
        <dbReference type="ARBA" id="ARBA00004123"/>
    </source>
</evidence>
<dbReference type="GO" id="GO:0005737">
    <property type="term" value="C:cytoplasm"/>
    <property type="evidence" value="ECO:0007669"/>
    <property type="project" value="UniProtKB-SubCell"/>
</dbReference>
<comment type="subcellular location">
    <subcellularLocation>
        <location evidence="2">Cytoplasm</location>
    </subcellularLocation>
    <subcellularLocation>
        <location evidence="1">Nucleus</location>
    </subcellularLocation>
</comment>
<evidence type="ECO:0000256" key="3">
    <source>
        <dbReference type="ARBA" id="ARBA00023242"/>
    </source>
</evidence>
<accession>A0A9P4IRP2</accession>
<gene>
    <name evidence="6" type="ORF">NA57DRAFT_51681</name>
</gene>
<dbReference type="SMART" id="SM00338">
    <property type="entry name" value="BRLZ"/>
    <property type="match status" value="1"/>
</dbReference>
<dbReference type="Gene3D" id="1.10.238.100">
    <property type="entry name" value="YAP1 redox domain. Chain B"/>
    <property type="match status" value="1"/>
</dbReference>
<feature type="compositionally biased region" description="Polar residues" evidence="4">
    <location>
        <begin position="251"/>
        <end position="281"/>
    </location>
</feature>
<dbReference type="InterPro" id="IPR004827">
    <property type="entry name" value="bZIP"/>
</dbReference>
<dbReference type="GO" id="GO:0001228">
    <property type="term" value="F:DNA-binding transcription activator activity, RNA polymerase II-specific"/>
    <property type="evidence" value="ECO:0007669"/>
    <property type="project" value="TreeGrafter"/>
</dbReference>
<dbReference type="OrthoDB" id="4940293at2759"/>
<feature type="compositionally biased region" description="Low complexity" evidence="4">
    <location>
        <begin position="97"/>
        <end position="107"/>
    </location>
</feature>
<feature type="region of interest" description="Disordered" evidence="4">
    <location>
        <begin position="59"/>
        <end position="155"/>
    </location>
</feature>
<dbReference type="InterPro" id="IPR046347">
    <property type="entry name" value="bZIP_sf"/>
</dbReference>
<evidence type="ECO:0000256" key="4">
    <source>
        <dbReference type="SAM" id="MobiDB-lite"/>
    </source>
</evidence>
<name>A0A9P4IRP2_9PEZI</name>
<dbReference type="InterPro" id="IPR013910">
    <property type="entry name" value="TF_PAP1"/>
</dbReference>
<comment type="caution">
    <text evidence="6">The sequence shown here is derived from an EMBL/GenBank/DDBJ whole genome shotgun (WGS) entry which is preliminary data.</text>
</comment>
<dbReference type="Gene3D" id="1.20.5.170">
    <property type="match status" value="1"/>
</dbReference>
<organism evidence="6 7">
    <name type="scientific">Rhizodiscina lignyota</name>
    <dbReference type="NCBI Taxonomy" id="1504668"/>
    <lineage>
        <taxon>Eukaryota</taxon>
        <taxon>Fungi</taxon>
        <taxon>Dikarya</taxon>
        <taxon>Ascomycota</taxon>
        <taxon>Pezizomycotina</taxon>
        <taxon>Dothideomycetes</taxon>
        <taxon>Pleosporomycetidae</taxon>
        <taxon>Aulographales</taxon>
        <taxon>Rhizodiscinaceae</taxon>
        <taxon>Rhizodiscina</taxon>
    </lineage>
</organism>
<dbReference type="PROSITE" id="PS00036">
    <property type="entry name" value="BZIP_BASIC"/>
    <property type="match status" value="1"/>
</dbReference>
<keyword evidence="3" id="KW-0539">Nucleus</keyword>
<evidence type="ECO:0000259" key="5">
    <source>
        <dbReference type="PROSITE" id="PS50217"/>
    </source>
</evidence>
<proteinExistence type="predicted"/>
<dbReference type="CDD" id="cd14688">
    <property type="entry name" value="bZIP_YAP"/>
    <property type="match status" value="1"/>
</dbReference>